<dbReference type="SUPFAM" id="SSF63825">
    <property type="entry name" value="YWTD domain"/>
    <property type="match status" value="1"/>
</dbReference>
<evidence type="ECO:0000256" key="1">
    <source>
        <dbReference type="SAM" id="SignalP"/>
    </source>
</evidence>
<feature type="chain" id="PRO_5047111968" description="Lipoprotein" evidence="1">
    <location>
        <begin position="26"/>
        <end position="351"/>
    </location>
</feature>
<name>A0ABX2SZQ6_9BACL</name>
<dbReference type="EMBL" id="JACBYF010000015">
    <property type="protein sequence ID" value="NYS47870.1"/>
    <property type="molecule type" value="Genomic_DNA"/>
</dbReference>
<feature type="signal peptide" evidence="1">
    <location>
        <begin position="1"/>
        <end position="25"/>
    </location>
</feature>
<evidence type="ECO:0000313" key="3">
    <source>
        <dbReference type="Proteomes" id="UP000531840"/>
    </source>
</evidence>
<gene>
    <name evidence="2" type="ORF">HZY85_06675</name>
</gene>
<keyword evidence="1" id="KW-0732">Signal</keyword>
<dbReference type="RefSeq" id="WP_179941654.1">
    <property type="nucleotide sequence ID" value="NZ_JACBYF010000015.1"/>
</dbReference>
<protein>
    <recommendedName>
        <fullName evidence="4">Lipoprotein</fullName>
    </recommendedName>
</protein>
<evidence type="ECO:0000313" key="2">
    <source>
        <dbReference type="EMBL" id="NYS47870.1"/>
    </source>
</evidence>
<reference evidence="2 3" key="1">
    <citation type="submission" date="2020-07" db="EMBL/GenBank/DDBJ databases">
        <title>MOT database genomes.</title>
        <authorList>
            <person name="Joseph S."/>
            <person name="Aduse-Opoku J."/>
            <person name="Hashim A."/>
            <person name="Wade W."/>
            <person name="Curtis M."/>
        </authorList>
    </citation>
    <scope>NUCLEOTIDE SEQUENCE [LARGE SCALE GENOMIC DNA]</scope>
    <source>
        <strain evidence="2 3">CIP 106318</strain>
    </source>
</reference>
<dbReference type="PROSITE" id="PS51257">
    <property type="entry name" value="PROKAR_LIPOPROTEIN"/>
    <property type="match status" value="1"/>
</dbReference>
<accession>A0ABX2SZQ6</accession>
<dbReference type="Proteomes" id="UP000531840">
    <property type="component" value="Unassembled WGS sequence"/>
</dbReference>
<proteinExistence type="predicted"/>
<sequence>MKKKNISFCILILLSLVLVSCQNHTKNYDYDIAIVSKGKISTFNFDNGDLKLLEEKNTDSGKKDLFLWYDLYPKGDYYFSKTTYRKTGTSIAKTNKNSLDISYKGNLGRDIFSYCIDENYFYSTSISDKILLSKYKLEDLEFVADNKLNISGVARDIVEKDNYIYVLVYYTYSAGGKNSILKINKETLKIEEEIELDKEGYFSRMLLDNNNLYITKLNSFISPSRIDPGNQVLILNLETKNKEYIQVENYPSEIYIDKKEQKLIIHYDYNLIRNDKWSIVDIKSKEVTKTLSFEEEFSEKSYGMTFFSQDYENYYFLFYDSLSIYNKKEHIIKKIDLKQFNIEYAHAILQK</sequence>
<keyword evidence="3" id="KW-1185">Reference proteome</keyword>
<comment type="caution">
    <text evidence="2">The sequence shown here is derived from an EMBL/GenBank/DDBJ whole genome shotgun (WGS) entry which is preliminary data.</text>
</comment>
<organism evidence="2 3">
    <name type="scientific">Gemelliphila palaticanis</name>
    <dbReference type="NCBI Taxonomy" id="81950"/>
    <lineage>
        <taxon>Bacteria</taxon>
        <taxon>Bacillati</taxon>
        <taxon>Bacillota</taxon>
        <taxon>Bacilli</taxon>
        <taxon>Bacillales</taxon>
        <taxon>Gemellaceae</taxon>
        <taxon>Gemelliphila</taxon>
    </lineage>
</organism>
<evidence type="ECO:0008006" key="4">
    <source>
        <dbReference type="Google" id="ProtNLM"/>
    </source>
</evidence>